<organism evidence="1 2">
    <name type="scientific">Agrobacterium vitis</name>
    <name type="common">Rhizobium vitis</name>
    <dbReference type="NCBI Taxonomy" id="373"/>
    <lineage>
        <taxon>Bacteria</taxon>
        <taxon>Pseudomonadati</taxon>
        <taxon>Pseudomonadota</taxon>
        <taxon>Alphaproteobacteria</taxon>
        <taxon>Hyphomicrobiales</taxon>
        <taxon>Rhizobiaceae</taxon>
        <taxon>Rhizobium/Agrobacterium group</taxon>
        <taxon>Agrobacterium</taxon>
    </lineage>
</organism>
<dbReference type="EMBL" id="MBEV02000005">
    <property type="protein sequence ID" value="MUP05524.1"/>
    <property type="molecule type" value="Genomic_DNA"/>
</dbReference>
<dbReference type="Proteomes" id="UP000175993">
    <property type="component" value="Unassembled WGS sequence"/>
</dbReference>
<comment type="caution">
    <text evidence="1">The sequence shown here is derived from an EMBL/GenBank/DDBJ whole genome shotgun (WGS) entry which is preliminary data.</text>
</comment>
<dbReference type="PANTHER" id="PTHR37807">
    <property type="entry name" value="OS07G0160300 PROTEIN"/>
    <property type="match status" value="1"/>
</dbReference>
<sequence>MLIIFGGLPGTGKTTIARALAKELGASYVRVDTVEQNIRASAVLKADVGPAGYMVAYGIAEDNLALGNTVIADSVNCLKVTRDAWLSVATRSAVPSVEIEVICSDKNEHRRRAETRATDVQGLIKPTWEEIMARHYDDWGQSPLVVDTAAQDVGQSVAELVSKLALGRSQPGRDF</sequence>
<dbReference type="InterPro" id="IPR027417">
    <property type="entry name" value="P-loop_NTPase"/>
</dbReference>
<gene>
    <name evidence="1" type="ORF">BBI04_011925</name>
</gene>
<dbReference type="AlphaFoldDB" id="A0ABD6GA60"/>
<name>A0ABD6GA60_AGRVI</name>
<proteinExistence type="predicted"/>
<dbReference type="PANTHER" id="PTHR37807:SF3">
    <property type="entry name" value="OS07G0160300 PROTEIN"/>
    <property type="match status" value="1"/>
</dbReference>
<dbReference type="RefSeq" id="WP_070165950.1">
    <property type="nucleotide sequence ID" value="NZ_CP118261.1"/>
</dbReference>
<reference evidence="1 2" key="1">
    <citation type="submission" date="2019-11" db="EMBL/GenBank/DDBJ databases">
        <title>Whole-genome sequencing of Allorhizobium vitis.</title>
        <authorList>
            <person name="Gan H.M."/>
            <person name="Savka M.A."/>
        </authorList>
    </citation>
    <scope>NUCLEOTIDE SEQUENCE [LARGE SCALE GENOMIC DNA]</scope>
    <source>
        <strain evidence="1 2">AB4</strain>
    </source>
</reference>
<evidence type="ECO:0000313" key="2">
    <source>
        <dbReference type="Proteomes" id="UP000175993"/>
    </source>
</evidence>
<dbReference type="Pfam" id="PF13671">
    <property type="entry name" value="AAA_33"/>
    <property type="match status" value="1"/>
</dbReference>
<evidence type="ECO:0000313" key="1">
    <source>
        <dbReference type="EMBL" id="MUP05524.1"/>
    </source>
</evidence>
<dbReference type="SUPFAM" id="SSF52540">
    <property type="entry name" value="P-loop containing nucleoside triphosphate hydrolases"/>
    <property type="match status" value="1"/>
</dbReference>
<dbReference type="Gene3D" id="3.40.50.300">
    <property type="entry name" value="P-loop containing nucleotide triphosphate hydrolases"/>
    <property type="match status" value="1"/>
</dbReference>
<accession>A0ABD6GA60</accession>
<protein>
    <submittedName>
        <fullName evidence="1">AAA family ATPase</fullName>
    </submittedName>
</protein>